<keyword evidence="3" id="KW-1185">Reference proteome</keyword>
<dbReference type="AlphaFoldDB" id="A0A5B1C957"/>
<comment type="caution">
    <text evidence="2">The sequence shown here is derived from an EMBL/GenBank/DDBJ whole genome shotgun (WGS) entry which is preliminary data.</text>
</comment>
<name>A0A5B1C957_9BACT</name>
<dbReference type="Proteomes" id="UP000322699">
    <property type="component" value="Unassembled WGS sequence"/>
</dbReference>
<organism evidence="2 3">
    <name type="scientific">Rubripirellula obstinata</name>
    <dbReference type="NCBI Taxonomy" id="406547"/>
    <lineage>
        <taxon>Bacteria</taxon>
        <taxon>Pseudomonadati</taxon>
        <taxon>Planctomycetota</taxon>
        <taxon>Planctomycetia</taxon>
        <taxon>Pirellulales</taxon>
        <taxon>Pirellulaceae</taxon>
        <taxon>Rubripirellula</taxon>
    </lineage>
</organism>
<evidence type="ECO:0000313" key="3">
    <source>
        <dbReference type="Proteomes" id="UP000322699"/>
    </source>
</evidence>
<proteinExistence type="predicted"/>
<evidence type="ECO:0000313" key="2">
    <source>
        <dbReference type="EMBL" id="KAA1256802.1"/>
    </source>
</evidence>
<protein>
    <submittedName>
        <fullName evidence="2">Uncharacterized protein</fullName>
    </submittedName>
</protein>
<evidence type="ECO:0000256" key="1">
    <source>
        <dbReference type="SAM" id="MobiDB-lite"/>
    </source>
</evidence>
<dbReference type="EMBL" id="VRLW01000023">
    <property type="protein sequence ID" value="KAA1256802.1"/>
    <property type="molecule type" value="Genomic_DNA"/>
</dbReference>
<accession>A0A5B1C957</accession>
<sequence>MSKSKRFNPSKSNPSFFPESLRKRLSDDLQLQAWQTEPSRRTSERSGNLPSSSNARPKKFATITFVSISCT</sequence>
<feature type="compositionally biased region" description="Polar residues" evidence="1">
    <location>
        <begin position="45"/>
        <end position="55"/>
    </location>
</feature>
<gene>
    <name evidence="2" type="ORF">LF1_59120</name>
</gene>
<feature type="region of interest" description="Disordered" evidence="1">
    <location>
        <begin position="28"/>
        <end position="56"/>
    </location>
</feature>
<reference evidence="2 3" key="1">
    <citation type="submission" date="2019-08" db="EMBL/GenBank/DDBJ databases">
        <title>Deep-cultivation of Planctomycetes and their phenomic and genomic characterization uncovers novel biology.</title>
        <authorList>
            <person name="Wiegand S."/>
            <person name="Jogler M."/>
            <person name="Boedeker C."/>
            <person name="Pinto D."/>
            <person name="Vollmers J."/>
            <person name="Rivas-Marin E."/>
            <person name="Kohn T."/>
            <person name="Peeters S.H."/>
            <person name="Heuer A."/>
            <person name="Rast P."/>
            <person name="Oberbeckmann S."/>
            <person name="Bunk B."/>
            <person name="Jeske O."/>
            <person name="Meyerdierks A."/>
            <person name="Storesund J.E."/>
            <person name="Kallscheuer N."/>
            <person name="Luecker S."/>
            <person name="Lage O.M."/>
            <person name="Pohl T."/>
            <person name="Merkel B.J."/>
            <person name="Hornburger P."/>
            <person name="Mueller R.-W."/>
            <person name="Bruemmer F."/>
            <person name="Labrenz M."/>
            <person name="Spormann A.M."/>
            <person name="Op Den Camp H."/>
            <person name="Overmann J."/>
            <person name="Amann R."/>
            <person name="Jetten M.S.M."/>
            <person name="Mascher T."/>
            <person name="Medema M.H."/>
            <person name="Devos D.P."/>
            <person name="Kaster A.-K."/>
            <person name="Ovreas L."/>
            <person name="Rohde M."/>
            <person name="Galperin M.Y."/>
            <person name="Jogler C."/>
        </authorList>
    </citation>
    <scope>NUCLEOTIDE SEQUENCE [LARGE SCALE GENOMIC DNA]</scope>
    <source>
        <strain evidence="2 3">LF1</strain>
    </source>
</reference>